<accession>A0A7R9M8B5</accession>
<proteinExistence type="predicted"/>
<dbReference type="AlphaFoldDB" id="A0A7R9M8B5"/>
<feature type="chain" id="PRO_5036403619" evidence="1">
    <location>
        <begin position="18"/>
        <end position="222"/>
    </location>
</feature>
<dbReference type="EMBL" id="CAJPVJ010009124">
    <property type="protein sequence ID" value="CAG2172368.1"/>
    <property type="molecule type" value="Genomic_DNA"/>
</dbReference>
<organism evidence="2">
    <name type="scientific">Oppiella nova</name>
    <dbReference type="NCBI Taxonomy" id="334625"/>
    <lineage>
        <taxon>Eukaryota</taxon>
        <taxon>Metazoa</taxon>
        <taxon>Ecdysozoa</taxon>
        <taxon>Arthropoda</taxon>
        <taxon>Chelicerata</taxon>
        <taxon>Arachnida</taxon>
        <taxon>Acari</taxon>
        <taxon>Acariformes</taxon>
        <taxon>Sarcoptiformes</taxon>
        <taxon>Oribatida</taxon>
        <taxon>Brachypylina</taxon>
        <taxon>Oppioidea</taxon>
        <taxon>Oppiidae</taxon>
        <taxon>Oppiella</taxon>
    </lineage>
</organism>
<protein>
    <submittedName>
        <fullName evidence="2">Uncharacterized protein</fullName>
    </submittedName>
</protein>
<gene>
    <name evidence="2" type="ORF">ONB1V03_LOCUS11825</name>
</gene>
<keyword evidence="1" id="KW-0732">Signal</keyword>
<evidence type="ECO:0000313" key="3">
    <source>
        <dbReference type="Proteomes" id="UP000728032"/>
    </source>
</evidence>
<dbReference type="Proteomes" id="UP000728032">
    <property type="component" value="Unassembled WGS sequence"/>
</dbReference>
<name>A0A7R9M8B5_9ACAR</name>
<evidence type="ECO:0000256" key="1">
    <source>
        <dbReference type="SAM" id="SignalP"/>
    </source>
</evidence>
<evidence type="ECO:0000313" key="2">
    <source>
        <dbReference type="EMBL" id="CAD7655181.1"/>
    </source>
</evidence>
<dbReference type="EMBL" id="OC923949">
    <property type="protein sequence ID" value="CAD7655181.1"/>
    <property type="molecule type" value="Genomic_DNA"/>
</dbReference>
<feature type="non-terminal residue" evidence="2">
    <location>
        <position position="222"/>
    </location>
</feature>
<feature type="signal peptide" evidence="1">
    <location>
        <begin position="1"/>
        <end position="17"/>
    </location>
</feature>
<keyword evidence="3" id="KW-1185">Reference proteome</keyword>
<sequence>MLRIIILITSCLVYVSADGQHGEQDILVYDYIKSDVKAKICDPGVFNDDLAVKLSKCDEEYSKVIAKVNEKFENMTLECDTKDTAFITKFKNLKKEDNQVHLYGACKELDLSCRDKFNQKVHEESIKQIKSLNDCYSKMAKCGDEYNKLYEKNLRKISSKLIQQTRSKFENMTLECDNKDTAFITKFKNLTNEDNQVHLYGACKELDLACRDNYWQKDCYSR</sequence>
<reference evidence="2" key="1">
    <citation type="submission" date="2020-11" db="EMBL/GenBank/DDBJ databases">
        <authorList>
            <person name="Tran Van P."/>
        </authorList>
    </citation>
    <scope>NUCLEOTIDE SEQUENCE</scope>
</reference>